<dbReference type="Gene3D" id="3.40.50.150">
    <property type="entry name" value="Vaccinia Virus protein VP39"/>
    <property type="match status" value="1"/>
</dbReference>
<protein>
    <submittedName>
        <fullName evidence="2">Methyltransferase domain-containing protein</fullName>
    </submittedName>
</protein>
<dbReference type="Pfam" id="PF13649">
    <property type="entry name" value="Methyltransf_25"/>
    <property type="match status" value="1"/>
</dbReference>
<sequence>MLDKRRLCDELMDDPALDATIYGAVLRDLSQVNRLTLAYRPTLNFLQRAIGDRQSFTLLDVGFGCGDTLRVIARWAKKRGISAHLVGIDLNSRSAGVAREATPADYPIEYRTGDYADLAGENFDIVISNLVAHHMTQQQLLEFLRFMESEARAGWFINDLHRHTLSYVGYPWLARIMRWHPIVRSDGQTSIARSFRPDDWQRLLGDAGITAARIERFFPFRLCVSRTR</sequence>
<dbReference type="RefSeq" id="WP_160589690.1">
    <property type="nucleotide sequence ID" value="NZ_BAAAFP010000002.1"/>
</dbReference>
<evidence type="ECO:0000313" key="3">
    <source>
        <dbReference type="Proteomes" id="UP000435243"/>
    </source>
</evidence>
<organism evidence="2 3">
    <name type="scientific">Alteraurantiacibacter aestuarii</name>
    <dbReference type="NCBI Taxonomy" id="650004"/>
    <lineage>
        <taxon>Bacteria</taxon>
        <taxon>Pseudomonadati</taxon>
        <taxon>Pseudomonadota</taxon>
        <taxon>Alphaproteobacteria</taxon>
        <taxon>Sphingomonadales</taxon>
        <taxon>Erythrobacteraceae</taxon>
        <taxon>Alteraurantiacibacter</taxon>
    </lineage>
</organism>
<dbReference type="CDD" id="cd02440">
    <property type="entry name" value="AdoMet_MTases"/>
    <property type="match status" value="1"/>
</dbReference>
<dbReference type="EMBL" id="WTYY01000002">
    <property type="protein sequence ID" value="MXO87727.1"/>
    <property type="molecule type" value="Genomic_DNA"/>
</dbReference>
<name>A0A844ZLK1_9SPHN</name>
<feature type="domain" description="Methyltransferase" evidence="1">
    <location>
        <begin position="59"/>
        <end position="146"/>
    </location>
</feature>
<evidence type="ECO:0000259" key="1">
    <source>
        <dbReference type="Pfam" id="PF13649"/>
    </source>
</evidence>
<evidence type="ECO:0000313" key="2">
    <source>
        <dbReference type="EMBL" id="MXO87727.1"/>
    </source>
</evidence>
<dbReference type="GO" id="GO:0032259">
    <property type="term" value="P:methylation"/>
    <property type="evidence" value="ECO:0007669"/>
    <property type="project" value="UniProtKB-KW"/>
</dbReference>
<keyword evidence="3" id="KW-1185">Reference proteome</keyword>
<dbReference type="AlphaFoldDB" id="A0A844ZLK1"/>
<keyword evidence="2" id="KW-0808">Transferase</keyword>
<dbReference type="Proteomes" id="UP000435243">
    <property type="component" value="Unassembled WGS sequence"/>
</dbReference>
<accession>A0A844ZLK1</accession>
<dbReference type="OrthoDB" id="9800454at2"/>
<dbReference type="InterPro" id="IPR041698">
    <property type="entry name" value="Methyltransf_25"/>
</dbReference>
<dbReference type="InterPro" id="IPR029063">
    <property type="entry name" value="SAM-dependent_MTases_sf"/>
</dbReference>
<comment type="caution">
    <text evidence="2">The sequence shown here is derived from an EMBL/GenBank/DDBJ whole genome shotgun (WGS) entry which is preliminary data.</text>
</comment>
<keyword evidence="2" id="KW-0489">Methyltransferase</keyword>
<dbReference type="SUPFAM" id="SSF53335">
    <property type="entry name" value="S-adenosyl-L-methionine-dependent methyltransferases"/>
    <property type="match status" value="1"/>
</dbReference>
<gene>
    <name evidence="2" type="ORF">GRI32_03140</name>
</gene>
<dbReference type="GO" id="GO:0008168">
    <property type="term" value="F:methyltransferase activity"/>
    <property type="evidence" value="ECO:0007669"/>
    <property type="project" value="UniProtKB-KW"/>
</dbReference>
<proteinExistence type="predicted"/>
<reference evidence="2 3" key="1">
    <citation type="submission" date="2019-12" db="EMBL/GenBank/DDBJ databases">
        <title>Genomic-based taxomic classification of the family Erythrobacteraceae.</title>
        <authorList>
            <person name="Xu L."/>
        </authorList>
    </citation>
    <scope>NUCLEOTIDE SEQUENCE [LARGE SCALE GENOMIC DNA]</scope>
    <source>
        <strain evidence="2 3">JCM 16339</strain>
    </source>
</reference>